<dbReference type="InterPro" id="IPR036938">
    <property type="entry name" value="PAP2/HPO_sf"/>
</dbReference>
<dbReference type="GO" id="GO:0016020">
    <property type="term" value="C:membrane"/>
    <property type="evidence" value="ECO:0007669"/>
    <property type="project" value="UniProtKB-SubCell"/>
</dbReference>
<organism evidence="8 9">
    <name type="scientific">Ambispora gerdemannii</name>
    <dbReference type="NCBI Taxonomy" id="144530"/>
    <lineage>
        <taxon>Eukaryota</taxon>
        <taxon>Fungi</taxon>
        <taxon>Fungi incertae sedis</taxon>
        <taxon>Mucoromycota</taxon>
        <taxon>Glomeromycotina</taxon>
        <taxon>Glomeromycetes</taxon>
        <taxon>Archaeosporales</taxon>
        <taxon>Ambisporaceae</taxon>
        <taxon>Ambispora</taxon>
    </lineage>
</organism>
<dbReference type="GO" id="GO:0006644">
    <property type="term" value="P:phospholipid metabolic process"/>
    <property type="evidence" value="ECO:0007669"/>
    <property type="project" value="InterPro"/>
</dbReference>
<evidence type="ECO:0000256" key="3">
    <source>
        <dbReference type="ARBA" id="ARBA00022692"/>
    </source>
</evidence>
<keyword evidence="4 6" id="KW-1133">Transmembrane helix</keyword>
<evidence type="ECO:0000313" key="9">
    <source>
        <dbReference type="Proteomes" id="UP000789831"/>
    </source>
</evidence>
<dbReference type="SUPFAM" id="SSF48317">
    <property type="entry name" value="Acid phosphatase/Vanadium-dependent haloperoxidase"/>
    <property type="match status" value="1"/>
</dbReference>
<evidence type="ECO:0000256" key="1">
    <source>
        <dbReference type="ARBA" id="ARBA00004141"/>
    </source>
</evidence>
<evidence type="ECO:0000256" key="5">
    <source>
        <dbReference type="ARBA" id="ARBA00023136"/>
    </source>
</evidence>
<protein>
    <submittedName>
        <fullName evidence="8">1756_t:CDS:1</fullName>
    </submittedName>
</protein>
<evidence type="ECO:0000256" key="2">
    <source>
        <dbReference type="ARBA" id="ARBA00008816"/>
    </source>
</evidence>
<keyword evidence="9" id="KW-1185">Reference proteome</keyword>
<feature type="transmembrane region" description="Helical" evidence="6">
    <location>
        <begin position="252"/>
        <end position="271"/>
    </location>
</feature>
<feature type="domain" description="Phosphatidic acid phosphatase type 2/haloperoxidase" evidence="7">
    <location>
        <begin position="134"/>
        <end position="271"/>
    </location>
</feature>
<dbReference type="InterPro" id="IPR000326">
    <property type="entry name" value="PAP2/HPO"/>
</dbReference>
<gene>
    <name evidence="8" type="ORF">AGERDE_LOCUS327</name>
</gene>
<keyword evidence="5 6" id="KW-0472">Membrane</keyword>
<evidence type="ECO:0000259" key="7">
    <source>
        <dbReference type="SMART" id="SM00014"/>
    </source>
</evidence>
<dbReference type="PANTHER" id="PTHR10165">
    <property type="entry name" value="LIPID PHOSPHATE PHOSPHATASE"/>
    <property type="match status" value="1"/>
</dbReference>
<evidence type="ECO:0000313" key="8">
    <source>
        <dbReference type="EMBL" id="CAG8434219.1"/>
    </source>
</evidence>
<feature type="transmembrane region" description="Helical" evidence="6">
    <location>
        <begin position="195"/>
        <end position="213"/>
    </location>
</feature>
<dbReference type="Gene3D" id="1.20.144.10">
    <property type="entry name" value="Phosphatidic acid phosphatase type 2/haloperoxidase"/>
    <property type="match status" value="1"/>
</dbReference>
<name>A0A9N8UZN7_9GLOM</name>
<feature type="transmembrane region" description="Helical" evidence="6">
    <location>
        <begin position="44"/>
        <end position="66"/>
    </location>
</feature>
<feature type="transmembrane region" description="Helical" evidence="6">
    <location>
        <begin position="225"/>
        <end position="246"/>
    </location>
</feature>
<evidence type="ECO:0000256" key="4">
    <source>
        <dbReference type="ARBA" id="ARBA00022989"/>
    </source>
</evidence>
<reference evidence="8" key="1">
    <citation type="submission" date="2021-06" db="EMBL/GenBank/DDBJ databases">
        <authorList>
            <person name="Kallberg Y."/>
            <person name="Tangrot J."/>
            <person name="Rosling A."/>
        </authorList>
    </citation>
    <scope>NUCLEOTIDE SEQUENCE</scope>
    <source>
        <strain evidence="8">MT106</strain>
    </source>
</reference>
<dbReference type="GO" id="GO:0008195">
    <property type="term" value="F:phosphatidate phosphatase activity"/>
    <property type="evidence" value="ECO:0007669"/>
    <property type="project" value="TreeGrafter"/>
</dbReference>
<feature type="transmembrane region" description="Helical" evidence="6">
    <location>
        <begin position="130"/>
        <end position="148"/>
    </location>
</feature>
<dbReference type="GO" id="GO:0046839">
    <property type="term" value="P:phospholipid dephosphorylation"/>
    <property type="evidence" value="ECO:0007669"/>
    <property type="project" value="TreeGrafter"/>
</dbReference>
<dbReference type="InterPro" id="IPR043216">
    <property type="entry name" value="PAP-like"/>
</dbReference>
<feature type="transmembrane region" description="Helical" evidence="6">
    <location>
        <begin position="99"/>
        <end position="118"/>
    </location>
</feature>
<comment type="caution">
    <text evidence="8">The sequence shown here is derived from an EMBL/GenBank/DDBJ whole genome shotgun (WGS) entry which is preliminary data.</text>
</comment>
<dbReference type="SMART" id="SM00014">
    <property type="entry name" value="acidPPc"/>
    <property type="match status" value="1"/>
</dbReference>
<accession>A0A9N8UZN7</accession>
<sequence length="314" mass="36104">MTNKIEYKSGFLPLFKLRRTFYNPRAKFSHWWSPFHFPSRTKRVFIAIILDWILILLMFGLTQWFFVGPKPPKAYFSINDESLKHPLVDEIISADSATVINAVGPFVLLLVLEVLFFWDRWDVYHLATGHAQSIAMSLFFTSLFWITVGGHLGLRPTFLTKCDPDPTKIIPNITYYDNSICREDLSKIEYQGFPSGHASTAFAGWVFFTLYINGKAKPWNGGAHFWKVLILLLPLSFATWISLTRVIDFRHFPYQIIIGGMIGIMAALIAFRLNFVVNGWFVALGENNDHIPAHYHFLNEIEINRSLHGGENNV</sequence>
<dbReference type="Proteomes" id="UP000789831">
    <property type="component" value="Unassembled WGS sequence"/>
</dbReference>
<dbReference type="PANTHER" id="PTHR10165:SF35">
    <property type="entry name" value="RE23632P"/>
    <property type="match status" value="1"/>
</dbReference>
<dbReference type="Pfam" id="PF01569">
    <property type="entry name" value="PAP2"/>
    <property type="match status" value="1"/>
</dbReference>
<dbReference type="AlphaFoldDB" id="A0A9N8UZN7"/>
<comment type="similarity">
    <text evidence="2">Belongs to the PA-phosphatase related phosphoesterase family.</text>
</comment>
<dbReference type="OrthoDB" id="10030083at2759"/>
<keyword evidence="3 6" id="KW-0812">Transmembrane</keyword>
<comment type="subcellular location">
    <subcellularLocation>
        <location evidence="1">Membrane</location>
        <topology evidence="1">Multi-pass membrane protein</topology>
    </subcellularLocation>
</comment>
<dbReference type="EMBL" id="CAJVPL010000016">
    <property type="protein sequence ID" value="CAG8434219.1"/>
    <property type="molecule type" value="Genomic_DNA"/>
</dbReference>
<evidence type="ECO:0000256" key="6">
    <source>
        <dbReference type="SAM" id="Phobius"/>
    </source>
</evidence>
<proteinExistence type="inferred from homology"/>